<evidence type="ECO:0000313" key="6">
    <source>
        <dbReference type="Proteomes" id="UP001165569"/>
    </source>
</evidence>
<dbReference type="Proteomes" id="UP001165569">
    <property type="component" value="Unassembled WGS sequence"/>
</dbReference>
<dbReference type="EMBL" id="JAMPJU010000004">
    <property type="protein sequence ID" value="MCV9882227.1"/>
    <property type="molecule type" value="Genomic_DNA"/>
</dbReference>
<feature type="chain" id="PRO_5041381103" evidence="1">
    <location>
        <begin position="22"/>
        <end position="117"/>
    </location>
</feature>
<dbReference type="AlphaFoldDB" id="A0AA41XUJ5"/>
<organism evidence="3 6">
    <name type="scientific">Brenneria izbisi</name>
    <dbReference type="NCBI Taxonomy" id="2939450"/>
    <lineage>
        <taxon>Bacteria</taxon>
        <taxon>Pseudomonadati</taxon>
        <taxon>Pseudomonadota</taxon>
        <taxon>Gammaproteobacteria</taxon>
        <taxon>Enterobacterales</taxon>
        <taxon>Pectobacteriaceae</taxon>
        <taxon>Brenneria</taxon>
    </lineage>
</organism>
<proteinExistence type="predicted"/>
<evidence type="ECO:0000313" key="4">
    <source>
        <dbReference type="EMBL" id="MCV9882227.1"/>
    </source>
</evidence>
<dbReference type="Proteomes" id="UP001165568">
    <property type="component" value="Unassembled WGS sequence"/>
</dbReference>
<gene>
    <name evidence="3" type="ORF">NC803_06960</name>
    <name evidence="4" type="ORF">NC856_08075</name>
</gene>
<reference evidence="3" key="1">
    <citation type="submission" date="2022-04" db="EMBL/GenBank/DDBJ databases">
        <title>Brenneria sp. isolated from walnut trees in Serbia.</title>
        <authorList>
            <person name="Gasic K."/>
            <person name="Zlatkovic N."/>
            <person name="Kuzmanovic N."/>
        </authorList>
    </citation>
    <scope>NUCLEOTIDE SEQUENCE</scope>
    <source>
        <strain evidence="4">KBI 423</strain>
        <strain evidence="3">KBI 447</strain>
    </source>
</reference>
<dbReference type="Gene3D" id="3.90.1010.20">
    <property type="match status" value="1"/>
</dbReference>
<evidence type="ECO:0000256" key="1">
    <source>
        <dbReference type="SAM" id="SignalP"/>
    </source>
</evidence>
<comment type="caution">
    <text evidence="3">The sequence shown here is derived from an EMBL/GenBank/DDBJ whole genome shotgun (WGS) entry which is preliminary data.</text>
</comment>
<feature type="domain" description="FMN-binding" evidence="2">
    <location>
        <begin position="38"/>
        <end position="113"/>
    </location>
</feature>
<evidence type="ECO:0000259" key="2">
    <source>
        <dbReference type="SMART" id="SM00900"/>
    </source>
</evidence>
<evidence type="ECO:0000313" key="3">
    <source>
        <dbReference type="EMBL" id="MCV9878590.1"/>
    </source>
</evidence>
<dbReference type="EMBL" id="JAMPJT010000004">
    <property type="protein sequence ID" value="MCV9878590.1"/>
    <property type="molecule type" value="Genomic_DNA"/>
</dbReference>
<sequence>MKTSSGALFLCLFLATGTVIAQESNNFKAGTYSATKPGMGGDVAVTIDVDAQGKIIKATINAPDETPEVGGEAAKELANAMVEKQSIQVDGVSGASVTSGAVLEAAEEAYLQAKINE</sequence>
<dbReference type="Pfam" id="PF04205">
    <property type="entry name" value="FMN_bind"/>
    <property type="match status" value="1"/>
</dbReference>
<dbReference type="GO" id="GO:0010181">
    <property type="term" value="F:FMN binding"/>
    <property type="evidence" value="ECO:0007669"/>
    <property type="project" value="InterPro"/>
</dbReference>
<dbReference type="InterPro" id="IPR007329">
    <property type="entry name" value="FMN-bd"/>
</dbReference>
<dbReference type="GO" id="GO:0016020">
    <property type="term" value="C:membrane"/>
    <property type="evidence" value="ECO:0007669"/>
    <property type="project" value="InterPro"/>
</dbReference>
<keyword evidence="1" id="KW-0732">Signal</keyword>
<name>A0AA41XUJ5_9GAMM</name>
<feature type="signal peptide" evidence="1">
    <location>
        <begin position="1"/>
        <end position="21"/>
    </location>
</feature>
<keyword evidence="5" id="KW-1185">Reference proteome</keyword>
<evidence type="ECO:0000313" key="5">
    <source>
        <dbReference type="Proteomes" id="UP001165568"/>
    </source>
</evidence>
<protein>
    <submittedName>
        <fullName evidence="3">FMN-binding protein</fullName>
    </submittedName>
</protein>
<dbReference type="RefSeq" id="WP_264089913.1">
    <property type="nucleotide sequence ID" value="NZ_JAMPJT010000004.1"/>
</dbReference>
<accession>A0AA41XUJ5</accession>
<dbReference type="SMART" id="SM00900">
    <property type="entry name" value="FMN_bind"/>
    <property type="match status" value="1"/>
</dbReference>